<dbReference type="EMBL" id="PFBW01000073">
    <property type="protein sequence ID" value="PIR77575.1"/>
    <property type="molecule type" value="Genomic_DNA"/>
</dbReference>
<dbReference type="PANTHER" id="PTHR17490">
    <property type="entry name" value="SUA5"/>
    <property type="match status" value="1"/>
</dbReference>
<evidence type="ECO:0000256" key="1">
    <source>
        <dbReference type="ARBA" id="ARBA00004496"/>
    </source>
</evidence>
<evidence type="ECO:0000256" key="6">
    <source>
        <dbReference type="ARBA" id="ARBA00022694"/>
    </source>
</evidence>
<dbReference type="InterPro" id="IPR006070">
    <property type="entry name" value="Sua5-like_dom"/>
</dbReference>
<dbReference type="GO" id="GO:0005737">
    <property type="term" value="C:cytoplasm"/>
    <property type="evidence" value="ECO:0007669"/>
    <property type="project" value="UniProtKB-SubCell"/>
</dbReference>
<dbReference type="GO" id="GO:0003725">
    <property type="term" value="F:double-stranded RNA binding"/>
    <property type="evidence" value="ECO:0007669"/>
    <property type="project" value="InterPro"/>
</dbReference>
<dbReference type="PANTHER" id="PTHR17490:SF16">
    <property type="entry name" value="THREONYLCARBAMOYL-AMP SYNTHASE"/>
    <property type="match status" value="1"/>
</dbReference>
<evidence type="ECO:0000256" key="8">
    <source>
        <dbReference type="ARBA" id="ARBA00022741"/>
    </source>
</evidence>
<dbReference type="Proteomes" id="UP000228528">
    <property type="component" value="Unassembled WGS sequence"/>
</dbReference>
<evidence type="ECO:0000256" key="9">
    <source>
        <dbReference type="ARBA" id="ARBA00022840"/>
    </source>
</evidence>
<dbReference type="NCBIfam" id="TIGR00057">
    <property type="entry name" value="L-threonylcarbamoyladenylate synthase"/>
    <property type="match status" value="1"/>
</dbReference>
<keyword evidence="7" id="KW-0548">Nucleotidyltransferase</keyword>
<evidence type="ECO:0000256" key="4">
    <source>
        <dbReference type="ARBA" id="ARBA00022490"/>
    </source>
</evidence>
<keyword evidence="8" id="KW-0547">Nucleotide-binding</keyword>
<evidence type="ECO:0000256" key="11">
    <source>
        <dbReference type="ARBA" id="ARBA00048366"/>
    </source>
</evidence>
<name>A0A2M6P1H5_9BACT</name>
<evidence type="ECO:0000256" key="5">
    <source>
        <dbReference type="ARBA" id="ARBA00022679"/>
    </source>
</evidence>
<comment type="subcellular location">
    <subcellularLocation>
        <location evidence="1">Cytoplasm</location>
    </subcellularLocation>
</comment>
<dbReference type="AlphaFoldDB" id="A0A2M6P1H5"/>
<evidence type="ECO:0000256" key="10">
    <source>
        <dbReference type="ARBA" id="ARBA00029774"/>
    </source>
</evidence>
<dbReference type="InterPro" id="IPR050156">
    <property type="entry name" value="TC-AMP_synthase_SUA5"/>
</dbReference>
<dbReference type="EC" id="2.7.7.87" evidence="3"/>
<dbReference type="SUPFAM" id="SSF55821">
    <property type="entry name" value="YrdC/RibB"/>
    <property type="match status" value="1"/>
</dbReference>
<dbReference type="GO" id="GO:0008033">
    <property type="term" value="P:tRNA processing"/>
    <property type="evidence" value="ECO:0007669"/>
    <property type="project" value="UniProtKB-KW"/>
</dbReference>
<organism evidence="13 14">
    <name type="scientific">Candidatus Magasanikbacteria bacterium CG10_big_fil_rev_8_21_14_0_10_38_6</name>
    <dbReference type="NCBI Taxonomy" id="1974647"/>
    <lineage>
        <taxon>Bacteria</taxon>
        <taxon>Candidatus Magasanikiibacteriota</taxon>
    </lineage>
</organism>
<evidence type="ECO:0000256" key="7">
    <source>
        <dbReference type="ARBA" id="ARBA00022695"/>
    </source>
</evidence>
<protein>
    <recommendedName>
        <fullName evidence="10">L-threonylcarbamoyladenylate synthase</fullName>
        <ecNumber evidence="3">2.7.7.87</ecNumber>
    </recommendedName>
    <alternativeName>
        <fullName evidence="10">L-threonylcarbamoyladenylate synthase</fullName>
    </alternativeName>
</protein>
<dbReference type="InterPro" id="IPR017945">
    <property type="entry name" value="DHBP_synth_RibB-like_a/b_dom"/>
</dbReference>
<keyword evidence="5" id="KW-0808">Transferase</keyword>
<dbReference type="Gene3D" id="3.90.870.10">
    <property type="entry name" value="DHBP synthase"/>
    <property type="match status" value="1"/>
</dbReference>
<comment type="similarity">
    <text evidence="2">Belongs to the SUA5 family.</text>
</comment>
<accession>A0A2M6P1H5</accession>
<dbReference type="GO" id="GO:0000049">
    <property type="term" value="F:tRNA binding"/>
    <property type="evidence" value="ECO:0007669"/>
    <property type="project" value="TreeGrafter"/>
</dbReference>
<dbReference type="GO" id="GO:0005524">
    <property type="term" value="F:ATP binding"/>
    <property type="evidence" value="ECO:0007669"/>
    <property type="project" value="UniProtKB-KW"/>
</dbReference>
<keyword evidence="6" id="KW-0819">tRNA processing</keyword>
<gene>
    <name evidence="13" type="ORF">COU30_01680</name>
</gene>
<proteinExistence type="inferred from homology"/>
<keyword evidence="9" id="KW-0067">ATP-binding</keyword>
<dbReference type="Pfam" id="PF01300">
    <property type="entry name" value="Sua5_yciO_yrdC"/>
    <property type="match status" value="1"/>
</dbReference>
<reference evidence="14" key="1">
    <citation type="submission" date="2017-09" db="EMBL/GenBank/DDBJ databases">
        <title>Depth-based differentiation of microbial function through sediment-hosted aquifers and enrichment of novel symbionts in the deep terrestrial subsurface.</title>
        <authorList>
            <person name="Probst A.J."/>
            <person name="Ladd B."/>
            <person name="Jarett J.K."/>
            <person name="Geller-Mcgrath D.E."/>
            <person name="Sieber C.M.K."/>
            <person name="Emerson J.B."/>
            <person name="Anantharaman K."/>
            <person name="Thomas B.C."/>
            <person name="Malmstrom R."/>
            <person name="Stieglmeier M."/>
            <person name="Klingl A."/>
            <person name="Woyke T."/>
            <person name="Ryan C.M."/>
            <person name="Banfield J.F."/>
        </authorList>
    </citation>
    <scope>NUCLEOTIDE SEQUENCE [LARGE SCALE GENOMIC DNA]</scope>
</reference>
<dbReference type="PROSITE" id="PS51163">
    <property type="entry name" value="YRDC"/>
    <property type="match status" value="1"/>
</dbReference>
<comment type="catalytic activity">
    <reaction evidence="11">
        <text>L-threonine + hydrogencarbonate + ATP = L-threonylcarbamoyladenylate + diphosphate + H2O</text>
        <dbReference type="Rhea" id="RHEA:36407"/>
        <dbReference type="ChEBI" id="CHEBI:15377"/>
        <dbReference type="ChEBI" id="CHEBI:17544"/>
        <dbReference type="ChEBI" id="CHEBI:30616"/>
        <dbReference type="ChEBI" id="CHEBI:33019"/>
        <dbReference type="ChEBI" id="CHEBI:57926"/>
        <dbReference type="ChEBI" id="CHEBI:73682"/>
        <dbReference type="EC" id="2.7.7.87"/>
    </reaction>
</comment>
<evidence type="ECO:0000256" key="3">
    <source>
        <dbReference type="ARBA" id="ARBA00012584"/>
    </source>
</evidence>
<comment type="caution">
    <text evidence="13">The sequence shown here is derived from an EMBL/GenBank/DDBJ whole genome shotgun (WGS) entry which is preliminary data.</text>
</comment>
<evidence type="ECO:0000313" key="13">
    <source>
        <dbReference type="EMBL" id="PIR77575.1"/>
    </source>
</evidence>
<evidence type="ECO:0000313" key="14">
    <source>
        <dbReference type="Proteomes" id="UP000228528"/>
    </source>
</evidence>
<evidence type="ECO:0000259" key="12">
    <source>
        <dbReference type="PROSITE" id="PS51163"/>
    </source>
</evidence>
<sequence length="202" mass="22246">MMTIVSEQQVVVSDIVQQLKEGTVIVYPTETCYGLGCDATNQDAVDNIFQIKKRQREKTLLVVFPNIDMIKIYVSWTPTLQKLADLYWPGPLTIVAPLYHRGSLADGVVADDNTIAFRVSSYPLVFSISDTLGLPLISTSANISAEESSYDVKNIINTFADQEYQPELLIDAGSLPHHSPSTIVRVEGTAVSVIRQGELVVM</sequence>
<dbReference type="GO" id="GO:0006450">
    <property type="term" value="P:regulation of translational fidelity"/>
    <property type="evidence" value="ECO:0007669"/>
    <property type="project" value="TreeGrafter"/>
</dbReference>
<evidence type="ECO:0000256" key="2">
    <source>
        <dbReference type="ARBA" id="ARBA00007663"/>
    </source>
</evidence>
<keyword evidence="4" id="KW-0963">Cytoplasm</keyword>
<feature type="domain" description="YrdC-like" evidence="12">
    <location>
        <begin position="9"/>
        <end position="199"/>
    </location>
</feature>
<dbReference type="GO" id="GO:0061710">
    <property type="term" value="F:L-threonylcarbamoyladenylate synthase"/>
    <property type="evidence" value="ECO:0007669"/>
    <property type="project" value="UniProtKB-EC"/>
</dbReference>